<sequence>MESGYAGVTICDICFGNRLHKLELITARTCICYRQRRKSDREAVSEDDCLRAISKLKVLGSGFEVISVGKKKLVRSVPTELNKDHNEILELAQVTSILGFLLFNFCSLTLPFNGDFVSALILLKVSKYSCLM</sequence>
<organism evidence="2 3">
    <name type="scientific">Morella rubra</name>
    <name type="common">Chinese bayberry</name>
    <dbReference type="NCBI Taxonomy" id="262757"/>
    <lineage>
        <taxon>Eukaryota</taxon>
        <taxon>Viridiplantae</taxon>
        <taxon>Streptophyta</taxon>
        <taxon>Embryophyta</taxon>
        <taxon>Tracheophyta</taxon>
        <taxon>Spermatophyta</taxon>
        <taxon>Magnoliopsida</taxon>
        <taxon>eudicotyledons</taxon>
        <taxon>Gunneridae</taxon>
        <taxon>Pentapetalae</taxon>
        <taxon>rosids</taxon>
        <taxon>fabids</taxon>
        <taxon>Fagales</taxon>
        <taxon>Myricaceae</taxon>
        <taxon>Morella</taxon>
    </lineage>
</organism>
<dbReference type="OrthoDB" id="283883at2759"/>
<dbReference type="InterPro" id="IPR036388">
    <property type="entry name" value="WH-like_DNA-bd_sf"/>
</dbReference>
<dbReference type="GO" id="GO:0000814">
    <property type="term" value="C:ESCRT II complex"/>
    <property type="evidence" value="ECO:0007669"/>
    <property type="project" value="InterPro"/>
</dbReference>
<dbReference type="InterPro" id="IPR036390">
    <property type="entry name" value="WH_DNA-bd_sf"/>
</dbReference>
<evidence type="ECO:0000256" key="1">
    <source>
        <dbReference type="ARBA" id="ARBA00009834"/>
    </source>
</evidence>
<dbReference type="PANTHER" id="PTHR12806">
    <property type="entry name" value="EAP30 SUBUNIT OF ELL COMPLEX"/>
    <property type="match status" value="1"/>
</dbReference>
<dbReference type="EMBL" id="RXIC02000022">
    <property type="protein sequence ID" value="KAB1215217.1"/>
    <property type="molecule type" value="Genomic_DNA"/>
</dbReference>
<dbReference type="PANTHER" id="PTHR12806:SF0">
    <property type="entry name" value="VACUOLAR-SORTING PROTEIN SNF8"/>
    <property type="match status" value="1"/>
</dbReference>
<dbReference type="GO" id="GO:0043328">
    <property type="term" value="P:protein transport to vacuole involved in ubiquitin-dependent protein catabolic process via the multivesicular body sorting pathway"/>
    <property type="evidence" value="ECO:0007669"/>
    <property type="project" value="TreeGrafter"/>
</dbReference>
<dbReference type="AlphaFoldDB" id="A0A6A1VTF1"/>
<protein>
    <submittedName>
        <fullName evidence="2">Uncharacterized protein</fullName>
    </submittedName>
</protein>
<dbReference type="Pfam" id="PF04157">
    <property type="entry name" value="EAP30"/>
    <property type="match status" value="1"/>
</dbReference>
<evidence type="ECO:0000313" key="3">
    <source>
        <dbReference type="Proteomes" id="UP000516437"/>
    </source>
</evidence>
<reference evidence="2 3" key="1">
    <citation type="journal article" date="2019" name="Plant Biotechnol. J.">
        <title>The red bayberry genome and genetic basis of sex determination.</title>
        <authorList>
            <person name="Jia H.M."/>
            <person name="Jia H.J."/>
            <person name="Cai Q.L."/>
            <person name="Wang Y."/>
            <person name="Zhao H.B."/>
            <person name="Yang W.F."/>
            <person name="Wang G.Y."/>
            <person name="Li Y.H."/>
            <person name="Zhan D.L."/>
            <person name="Shen Y.T."/>
            <person name="Niu Q.F."/>
            <person name="Chang L."/>
            <person name="Qiu J."/>
            <person name="Zhao L."/>
            <person name="Xie H.B."/>
            <person name="Fu W.Y."/>
            <person name="Jin J."/>
            <person name="Li X.W."/>
            <person name="Jiao Y."/>
            <person name="Zhou C.C."/>
            <person name="Tu T."/>
            <person name="Chai C.Y."/>
            <person name="Gao J.L."/>
            <person name="Fan L.J."/>
            <person name="van de Weg E."/>
            <person name="Wang J.Y."/>
            <person name="Gao Z.S."/>
        </authorList>
    </citation>
    <scope>NUCLEOTIDE SEQUENCE [LARGE SCALE GENOMIC DNA]</scope>
    <source>
        <tissue evidence="2">Leaves</tissue>
    </source>
</reference>
<comment type="similarity">
    <text evidence="1">Belongs to the SNF8 family.</text>
</comment>
<dbReference type="InterPro" id="IPR016689">
    <property type="entry name" value="ESCRT-2_cplx_Snf8"/>
</dbReference>
<evidence type="ECO:0000313" key="2">
    <source>
        <dbReference type="EMBL" id="KAB1215217.1"/>
    </source>
</evidence>
<dbReference type="Proteomes" id="UP000516437">
    <property type="component" value="Chromosome 4"/>
</dbReference>
<accession>A0A6A1VTF1</accession>
<keyword evidence="3" id="KW-1185">Reference proteome</keyword>
<comment type="caution">
    <text evidence="2">The sequence shown here is derived from an EMBL/GenBank/DDBJ whole genome shotgun (WGS) entry which is preliminary data.</text>
</comment>
<proteinExistence type="inferred from homology"/>
<dbReference type="SUPFAM" id="SSF46785">
    <property type="entry name" value="Winged helix' DNA-binding domain"/>
    <property type="match status" value="1"/>
</dbReference>
<name>A0A6A1VTF1_9ROSI</name>
<dbReference type="Gene3D" id="1.10.10.10">
    <property type="entry name" value="Winged helix-like DNA-binding domain superfamily/Winged helix DNA-binding domain"/>
    <property type="match status" value="1"/>
</dbReference>
<dbReference type="InterPro" id="IPR040608">
    <property type="entry name" value="Snf8/Vps36"/>
</dbReference>
<gene>
    <name evidence="2" type="ORF">CJ030_MR4G025815</name>
</gene>